<evidence type="ECO:0000256" key="2">
    <source>
        <dbReference type="ARBA" id="ARBA00023315"/>
    </source>
</evidence>
<dbReference type="PANTHER" id="PTHR43800">
    <property type="entry name" value="PEPTIDYL-LYSINE N-ACETYLTRANSFERASE YJAB"/>
    <property type="match status" value="1"/>
</dbReference>
<evidence type="ECO:0000313" key="4">
    <source>
        <dbReference type="EMBL" id="MDE1516036.1"/>
    </source>
</evidence>
<dbReference type="SUPFAM" id="SSF55729">
    <property type="entry name" value="Acyl-CoA N-acyltransferases (Nat)"/>
    <property type="match status" value="1"/>
</dbReference>
<gene>
    <name evidence="4" type="ORF">PUN32_13615</name>
</gene>
<keyword evidence="1 4" id="KW-0808">Transferase</keyword>
<dbReference type="EC" id="2.3.1.-" evidence="4"/>
<keyword evidence="5" id="KW-1185">Reference proteome</keyword>
<dbReference type="Pfam" id="PF13508">
    <property type="entry name" value="Acetyltransf_7"/>
    <property type="match status" value="1"/>
</dbReference>
<dbReference type="PANTHER" id="PTHR43800:SF1">
    <property type="entry name" value="PEPTIDYL-LYSINE N-ACETYLTRANSFERASE YJAB"/>
    <property type="match status" value="1"/>
</dbReference>
<protein>
    <submittedName>
        <fullName evidence="4">GNAT family N-acetyltransferase</fullName>
        <ecNumber evidence="4">2.3.1.-</ecNumber>
    </submittedName>
</protein>
<dbReference type="InterPro" id="IPR000182">
    <property type="entry name" value="GNAT_dom"/>
</dbReference>
<sequence length="144" mass="16954">MLEFQQFDPIKLPLIKRFYKMYYPATKPKRDESIIVGLDKTEIIAVVRFRTVGSSRLLTGMAVKTEQRQQTIGQQLLRYCQTKWLDQTTFCFAYSHLVDFYQYSGFTPVEPATLPTELETLYQRYLQSGKDLIPMQYQAKLCQE</sequence>
<dbReference type="Gene3D" id="3.40.630.30">
    <property type="match status" value="1"/>
</dbReference>
<dbReference type="PROSITE" id="PS51186">
    <property type="entry name" value="GNAT"/>
    <property type="match status" value="1"/>
</dbReference>
<proteinExistence type="predicted"/>
<dbReference type="GO" id="GO:0016746">
    <property type="term" value="F:acyltransferase activity"/>
    <property type="evidence" value="ECO:0007669"/>
    <property type="project" value="UniProtKB-KW"/>
</dbReference>
<evidence type="ECO:0000259" key="3">
    <source>
        <dbReference type="PROSITE" id="PS51186"/>
    </source>
</evidence>
<organism evidence="4 5">
    <name type="scientific">Vibrio chanodichtyis</name>
    <dbReference type="NCBI Taxonomy" id="3027932"/>
    <lineage>
        <taxon>Bacteria</taxon>
        <taxon>Pseudomonadati</taxon>
        <taxon>Pseudomonadota</taxon>
        <taxon>Gammaproteobacteria</taxon>
        <taxon>Vibrionales</taxon>
        <taxon>Vibrionaceae</taxon>
        <taxon>Vibrio</taxon>
    </lineage>
</organism>
<reference evidence="4 5" key="1">
    <citation type="submission" date="2023-02" db="EMBL/GenBank/DDBJ databases">
        <title>Vibrio intestini sp. nov., a close relative of Vibrio cholerae isolated from the intestine of Healthy Culter dabryi.</title>
        <authorList>
            <person name="Wu N."/>
        </authorList>
    </citation>
    <scope>NUCLEOTIDE SEQUENCE [LARGE SCALE GENOMIC DNA]</scope>
    <source>
        <strain evidence="4 5">DSL-7</strain>
    </source>
</reference>
<accession>A0ABT5V311</accession>
<name>A0ABT5V311_9VIBR</name>
<feature type="domain" description="N-acetyltransferase" evidence="3">
    <location>
        <begin position="1"/>
        <end position="127"/>
    </location>
</feature>
<dbReference type="Proteomes" id="UP001216189">
    <property type="component" value="Unassembled WGS sequence"/>
</dbReference>
<dbReference type="InterPro" id="IPR016181">
    <property type="entry name" value="Acyl_CoA_acyltransferase"/>
</dbReference>
<dbReference type="RefSeq" id="WP_274723686.1">
    <property type="nucleotide sequence ID" value="NZ_JARBFT010000024.1"/>
</dbReference>
<dbReference type="EMBL" id="JARBFT010000024">
    <property type="protein sequence ID" value="MDE1516036.1"/>
    <property type="molecule type" value="Genomic_DNA"/>
</dbReference>
<evidence type="ECO:0000256" key="1">
    <source>
        <dbReference type="ARBA" id="ARBA00022679"/>
    </source>
</evidence>
<evidence type="ECO:0000313" key="5">
    <source>
        <dbReference type="Proteomes" id="UP001216189"/>
    </source>
</evidence>
<comment type="caution">
    <text evidence="4">The sequence shown here is derived from an EMBL/GenBank/DDBJ whole genome shotgun (WGS) entry which is preliminary data.</text>
</comment>
<keyword evidence="2 4" id="KW-0012">Acyltransferase</keyword>